<dbReference type="Gene3D" id="3.40.50.300">
    <property type="entry name" value="P-loop containing nucleotide triphosphate hydrolases"/>
    <property type="match status" value="1"/>
</dbReference>
<dbReference type="FunCoup" id="A0A7J7BZT6">
    <property type="interactions" value="209"/>
</dbReference>
<dbReference type="GO" id="GO:0000724">
    <property type="term" value="P:double-strand break repair via homologous recombination"/>
    <property type="evidence" value="ECO:0007669"/>
    <property type="project" value="InterPro"/>
</dbReference>
<dbReference type="InterPro" id="IPR030548">
    <property type="entry name" value="RAD51B"/>
</dbReference>
<evidence type="ECO:0000256" key="2">
    <source>
        <dbReference type="ARBA" id="ARBA00007095"/>
    </source>
</evidence>
<comment type="similarity">
    <text evidence="10">Belongs to the AP2/ERF transcription factor family. AP2 subfamily.</text>
</comment>
<organism evidence="14 15">
    <name type="scientific">Tripterygium wilfordii</name>
    <name type="common">Thunder God vine</name>
    <dbReference type="NCBI Taxonomy" id="458696"/>
    <lineage>
        <taxon>Eukaryota</taxon>
        <taxon>Viridiplantae</taxon>
        <taxon>Streptophyta</taxon>
        <taxon>Embryophyta</taxon>
        <taxon>Tracheophyta</taxon>
        <taxon>Spermatophyta</taxon>
        <taxon>Magnoliopsida</taxon>
        <taxon>eudicotyledons</taxon>
        <taxon>Gunneridae</taxon>
        <taxon>Pentapetalae</taxon>
        <taxon>rosids</taxon>
        <taxon>fabids</taxon>
        <taxon>Celastrales</taxon>
        <taxon>Celastraceae</taxon>
        <taxon>Tripterygium</taxon>
    </lineage>
</organism>
<keyword evidence="8" id="KW-0233">DNA recombination</keyword>
<dbReference type="Gene3D" id="3.30.730.10">
    <property type="entry name" value="AP2/ERF domain"/>
    <property type="match status" value="2"/>
</dbReference>
<dbReference type="FunFam" id="3.30.730.10:FF:000004">
    <property type="entry name" value="AP2-like ethylene-responsive transcription factor"/>
    <property type="match status" value="1"/>
</dbReference>
<dbReference type="InterPro" id="IPR001471">
    <property type="entry name" value="AP2/ERF_dom"/>
</dbReference>
<dbReference type="SUPFAM" id="SSF54171">
    <property type="entry name" value="DNA-binding domain"/>
    <property type="match status" value="2"/>
</dbReference>
<evidence type="ECO:0000256" key="4">
    <source>
        <dbReference type="ARBA" id="ARBA00023015"/>
    </source>
</evidence>
<dbReference type="Proteomes" id="UP000593562">
    <property type="component" value="Unassembled WGS sequence"/>
</dbReference>
<keyword evidence="9" id="KW-0539">Nucleus</keyword>
<protein>
    <submittedName>
        <fullName evidence="14">DNA repair protein RAD51 2 isoform X1</fullName>
    </submittedName>
</protein>
<dbReference type="CDD" id="cd00018">
    <property type="entry name" value="AP2"/>
    <property type="match status" value="1"/>
</dbReference>
<keyword evidence="7" id="KW-0804">Transcription</keyword>
<dbReference type="GO" id="GO:0003700">
    <property type="term" value="F:DNA-binding transcription factor activity"/>
    <property type="evidence" value="ECO:0007669"/>
    <property type="project" value="InterPro"/>
</dbReference>
<keyword evidence="15" id="KW-1185">Reference proteome</keyword>
<evidence type="ECO:0000256" key="7">
    <source>
        <dbReference type="ARBA" id="ARBA00023163"/>
    </source>
</evidence>
<keyword evidence="6" id="KW-0010">Activator</keyword>
<keyword evidence="5" id="KW-0238">DNA-binding</keyword>
<evidence type="ECO:0000256" key="1">
    <source>
        <dbReference type="ARBA" id="ARBA00004123"/>
    </source>
</evidence>
<accession>A0A7J7BZT6</accession>
<evidence type="ECO:0000256" key="5">
    <source>
        <dbReference type="ARBA" id="ARBA00023125"/>
    </source>
</evidence>
<evidence type="ECO:0000313" key="15">
    <source>
        <dbReference type="Proteomes" id="UP000593562"/>
    </source>
</evidence>
<dbReference type="InterPro" id="IPR003593">
    <property type="entry name" value="AAA+_ATPase"/>
</dbReference>
<dbReference type="InterPro" id="IPR013632">
    <property type="entry name" value="Rad51_C"/>
</dbReference>
<comment type="subcellular location">
    <subcellularLocation>
        <location evidence="1">Nucleus</location>
    </subcellularLocation>
</comment>
<feature type="compositionally biased region" description="Basic residues" evidence="11">
    <location>
        <begin position="484"/>
        <end position="493"/>
    </location>
</feature>
<proteinExistence type="inferred from homology"/>
<sequence length="629" mass="69294">MANKLINEMGLPKPIENIFAARNIRTAKDALSLTEFDLMELLDVRFADVTSAIAHISEITCPPYQTALSLMEGQIHHELFSGHLPTCLRGLDEALCGGVPFGVLTELVGPAGIGKTQFCLKISLLASLPASFGGLDGHVIYVDVESKFSSRRLIEIGAKSFPELFQTKGLAQEMAGRILVLQPSSLVAFTESLQQIKVSLLENKVKLLVIDSMAALLSGDHNQGAPRQLPLGWHISFLKSLAEFSRIPVVVTNQVRSQSTELCQFPFQGTPICVIIRQNFFPVCQSEMSLPCAVNKMNETLENSTRSDSHLVAALGTNWAHAVTIRLVLEARSGCQRYIKVAKSPISPPLSFPFNITSSGISLLSDEGTELTGQDIYTISGQGSGTSNSSVVNAEASSNEYSCSTHARGDACTISFDILKVGAGSDEAVTKELFPVSKRVNGGFLSTEMQGQYSTRFSSRNRIDLTFERDREGKIPVVQQASQPRKKSRRGPRSRSSQYRGVTFYRRTGRWESHIWDCGKQVYLGGFDAAHAAARAYDRAAIKFRGVDADINFSLTDYDDDLQQMKNLSKEEFVHILRRQSTGFSRGSSKYRGVTLHKCGRWEARMGQFLGKKYIYLGLFDNEVEAARS</sequence>
<dbReference type="InterPro" id="IPR058766">
    <property type="entry name" value="HHH_XRCC3_RAD51B"/>
</dbReference>
<keyword evidence="4" id="KW-0805">Transcription regulation</keyword>
<dbReference type="GO" id="GO:0005524">
    <property type="term" value="F:ATP binding"/>
    <property type="evidence" value="ECO:0007669"/>
    <property type="project" value="InterPro"/>
</dbReference>
<evidence type="ECO:0000259" key="12">
    <source>
        <dbReference type="PROSITE" id="PS50162"/>
    </source>
</evidence>
<feature type="domain" description="AP2/ERF" evidence="13">
    <location>
        <begin position="590"/>
        <end position="629"/>
    </location>
</feature>
<dbReference type="PROSITE" id="PS51032">
    <property type="entry name" value="AP2_ERF"/>
    <property type="match status" value="2"/>
</dbReference>
<evidence type="ECO:0000259" key="13">
    <source>
        <dbReference type="PROSITE" id="PS51032"/>
    </source>
</evidence>
<dbReference type="InterPro" id="IPR027417">
    <property type="entry name" value="P-loop_NTPase"/>
</dbReference>
<dbReference type="SUPFAM" id="SSF52540">
    <property type="entry name" value="P-loop containing nucleoside triphosphate hydrolases"/>
    <property type="match status" value="1"/>
</dbReference>
<keyword evidence="3" id="KW-0227">DNA damage</keyword>
<evidence type="ECO:0000313" key="14">
    <source>
        <dbReference type="EMBL" id="KAF5727420.1"/>
    </source>
</evidence>
<feature type="region of interest" description="Disordered" evidence="11">
    <location>
        <begin position="474"/>
        <end position="499"/>
    </location>
</feature>
<evidence type="ECO:0000256" key="6">
    <source>
        <dbReference type="ARBA" id="ARBA00023159"/>
    </source>
</evidence>
<dbReference type="PROSITE" id="PS50162">
    <property type="entry name" value="RECA_2"/>
    <property type="match status" value="1"/>
</dbReference>
<dbReference type="GO" id="GO:0000400">
    <property type="term" value="F:four-way junction DNA binding"/>
    <property type="evidence" value="ECO:0007669"/>
    <property type="project" value="TreeGrafter"/>
</dbReference>
<dbReference type="GO" id="GO:0033063">
    <property type="term" value="C:Rad51B-Rad51C-Rad51D-XRCC2 complex"/>
    <property type="evidence" value="ECO:0007669"/>
    <property type="project" value="InterPro"/>
</dbReference>
<evidence type="ECO:0000256" key="3">
    <source>
        <dbReference type="ARBA" id="ARBA00022763"/>
    </source>
</evidence>
<evidence type="ECO:0000256" key="9">
    <source>
        <dbReference type="ARBA" id="ARBA00023242"/>
    </source>
</evidence>
<dbReference type="GO" id="GO:0003697">
    <property type="term" value="F:single-stranded DNA binding"/>
    <property type="evidence" value="ECO:0007669"/>
    <property type="project" value="TreeGrafter"/>
</dbReference>
<dbReference type="InterPro" id="IPR020588">
    <property type="entry name" value="RecA_ATP-bd"/>
</dbReference>
<evidence type="ECO:0000256" key="8">
    <source>
        <dbReference type="ARBA" id="ARBA00023172"/>
    </source>
</evidence>
<comment type="caution">
    <text evidence="14">The sequence shown here is derived from an EMBL/GenBank/DDBJ whole genome shotgun (WGS) entry which is preliminary data.</text>
</comment>
<gene>
    <name evidence="14" type="ORF">HS088_TW22G01113</name>
</gene>
<dbReference type="PANTHER" id="PTHR46456:SF1">
    <property type="entry name" value="DNA REPAIR PROTEIN RAD51 HOMOLOG 2"/>
    <property type="match status" value="1"/>
</dbReference>
<dbReference type="GO" id="GO:0003690">
    <property type="term" value="F:double-stranded DNA binding"/>
    <property type="evidence" value="ECO:0007669"/>
    <property type="project" value="TreeGrafter"/>
</dbReference>
<dbReference type="SMART" id="SM00382">
    <property type="entry name" value="AAA"/>
    <property type="match status" value="1"/>
</dbReference>
<comment type="similarity">
    <text evidence="2">Belongs to the RecA family. RAD51 subfamily.</text>
</comment>
<dbReference type="PANTHER" id="PTHR46456">
    <property type="entry name" value="DNA REPAIR PROTEIN RAD51 HOMOLOG 2"/>
    <property type="match status" value="1"/>
</dbReference>
<evidence type="ECO:0000256" key="10">
    <source>
        <dbReference type="ARBA" id="ARBA00037973"/>
    </source>
</evidence>
<dbReference type="InterPro" id="IPR016177">
    <property type="entry name" value="DNA-bd_dom_sf"/>
</dbReference>
<dbReference type="SMART" id="SM00380">
    <property type="entry name" value="AP2"/>
    <property type="match status" value="2"/>
</dbReference>
<reference evidence="14 15" key="1">
    <citation type="journal article" date="2020" name="Nat. Commun.">
        <title>Genome of Tripterygium wilfordii and identification of cytochrome P450 involved in triptolide biosynthesis.</title>
        <authorList>
            <person name="Tu L."/>
            <person name="Su P."/>
            <person name="Zhang Z."/>
            <person name="Gao L."/>
            <person name="Wang J."/>
            <person name="Hu T."/>
            <person name="Zhou J."/>
            <person name="Zhang Y."/>
            <person name="Zhao Y."/>
            <person name="Liu Y."/>
            <person name="Song Y."/>
            <person name="Tong Y."/>
            <person name="Lu Y."/>
            <person name="Yang J."/>
            <person name="Xu C."/>
            <person name="Jia M."/>
            <person name="Peters R.J."/>
            <person name="Huang L."/>
            <person name="Gao W."/>
        </authorList>
    </citation>
    <scope>NUCLEOTIDE SEQUENCE [LARGE SCALE GENOMIC DNA]</scope>
    <source>
        <strain evidence="15">cv. XIE 37</strain>
        <tissue evidence="14">Leaf</tissue>
    </source>
</reference>
<dbReference type="Pfam" id="PF00847">
    <property type="entry name" value="AP2"/>
    <property type="match status" value="1"/>
</dbReference>
<feature type="domain" description="AP2/ERF" evidence="13">
    <location>
        <begin position="498"/>
        <end position="554"/>
    </location>
</feature>
<dbReference type="GO" id="GO:0140664">
    <property type="term" value="F:ATP-dependent DNA damage sensor activity"/>
    <property type="evidence" value="ECO:0007669"/>
    <property type="project" value="InterPro"/>
</dbReference>
<dbReference type="Pfam" id="PF26169">
    <property type="entry name" value="HHH_XRCC3_RpoA"/>
    <property type="match status" value="1"/>
</dbReference>
<dbReference type="AlphaFoldDB" id="A0A7J7BZT6"/>
<dbReference type="GO" id="GO:0005657">
    <property type="term" value="C:replication fork"/>
    <property type="evidence" value="ECO:0007669"/>
    <property type="project" value="TreeGrafter"/>
</dbReference>
<feature type="domain" description="RecA family profile 1" evidence="12">
    <location>
        <begin position="80"/>
        <end position="255"/>
    </location>
</feature>
<dbReference type="EMBL" id="JAAARO010000022">
    <property type="protein sequence ID" value="KAF5727420.1"/>
    <property type="molecule type" value="Genomic_DNA"/>
</dbReference>
<dbReference type="Pfam" id="PF08423">
    <property type="entry name" value="Rad51"/>
    <property type="match status" value="1"/>
</dbReference>
<name>A0A7J7BZT6_TRIWF</name>
<evidence type="ECO:0000256" key="11">
    <source>
        <dbReference type="SAM" id="MobiDB-lite"/>
    </source>
</evidence>
<dbReference type="InParanoid" id="A0A7J7BZT6"/>
<dbReference type="InterPro" id="IPR036955">
    <property type="entry name" value="AP2/ERF_dom_sf"/>
</dbReference>